<proteinExistence type="predicted"/>
<dbReference type="Proteomes" id="UP001154015">
    <property type="component" value="Unassembled WGS sequence"/>
</dbReference>
<dbReference type="RefSeq" id="WP_318575549.1">
    <property type="nucleotide sequence ID" value="NZ_CAKXYP010000025.1"/>
</dbReference>
<accession>A0ABM9H7H9</accession>
<dbReference type="EMBL" id="CAKXYP010000025">
    <property type="protein sequence ID" value="CAH9419584.1"/>
    <property type="molecule type" value="Genomic_DNA"/>
</dbReference>
<organism evidence="1 2">
    <name type="scientific">Streptomyces globisporus</name>
    <dbReference type="NCBI Taxonomy" id="1908"/>
    <lineage>
        <taxon>Bacteria</taxon>
        <taxon>Bacillati</taxon>
        <taxon>Actinomycetota</taxon>
        <taxon>Actinomycetes</taxon>
        <taxon>Kitasatosporales</taxon>
        <taxon>Streptomycetaceae</taxon>
        <taxon>Streptomyces</taxon>
    </lineage>
</organism>
<sequence>MDLSTLDQATEPAPGLVVFRLAPDHQPHNPQRWRIGHKVSGLAIADSMQHENAIKGAELLSTLTDWTQDADTVKAAIDPTDMFIKLSFVWCIQPGTEPLAAGADASRNGTYTDADIESEAAEFKADGYNAYEILLAMSHRVPWMGLDTEDFNEAHNRIAELAEAN</sequence>
<reference evidence="1" key="1">
    <citation type="submission" date="2022-03" db="EMBL/GenBank/DDBJ databases">
        <authorList>
            <person name="Leyn A S."/>
        </authorList>
    </citation>
    <scope>NUCLEOTIDE SEQUENCE</scope>
    <source>
        <strain evidence="1">Streptomyces globisporus 4-3</strain>
    </source>
</reference>
<name>A0ABM9H7H9_STRGL</name>
<gene>
    <name evidence="1" type="ORF">SGL43_06639</name>
</gene>
<protein>
    <submittedName>
        <fullName evidence="1">Uncharacterized protein</fullName>
    </submittedName>
</protein>
<comment type="caution">
    <text evidence="1">The sequence shown here is derived from an EMBL/GenBank/DDBJ whole genome shotgun (WGS) entry which is preliminary data.</text>
</comment>
<evidence type="ECO:0000313" key="2">
    <source>
        <dbReference type="Proteomes" id="UP001154015"/>
    </source>
</evidence>
<evidence type="ECO:0000313" key="1">
    <source>
        <dbReference type="EMBL" id="CAH9419584.1"/>
    </source>
</evidence>
<keyword evidence="2" id="KW-1185">Reference proteome</keyword>